<dbReference type="PANTHER" id="PTHR46268:SF6">
    <property type="entry name" value="UNIVERSAL STRESS PROTEIN UP12"/>
    <property type="match status" value="1"/>
</dbReference>
<organism evidence="3 4">
    <name type="scientific">Propionibacterium cyclohexanicum</name>
    <dbReference type="NCBI Taxonomy" id="64702"/>
    <lineage>
        <taxon>Bacteria</taxon>
        <taxon>Bacillati</taxon>
        <taxon>Actinomycetota</taxon>
        <taxon>Actinomycetes</taxon>
        <taxon>Propionibacteriales</taxon>
        <taxon>Propionibacteriaceae</taxon>
        <taxon>Propionibacterium</taxon>
    </lineage>
</organism>
<dbReference type="InterPro" id="IPR014729">
    <property type="entry name" value="Rossmann-like_a/b/a_fold"/>
</dbReference>
<keyword evidence="4" id="KW-1185">Reference proteome</keyword>
<dbReference type="InterPro" id="IPR006015">
    <property type="entry name" value="Universal_stress_UspA"/>
</dbReference>
<accession>A0A1H9RIF9</accession>
<evidence type="ECO:0000313" key="3">
    <source>
        <dbReference type="EMBL" id="SER72611.1"/>
    </source>
</evidence>
<evidence type="ECO:0000256" key="1">
    <source>
        <dbReference type="ARBA" id="ARBA00008791"/>
    </source>
</evidence>
<dbReference type="CDD" id="cd00293">
    <property type="entry name" value="USP-like"/>
    <property type="match status" value="1"/>
</dbReference>
<comment type="similarity">
    <text evidence="1">Belongs to the universal stress protein A family.</text>
</comment>
<dbReference type="PANTHER" id="PTHR46268">
    <property type="entry name" value="STRESS RESPONSE PROTEIN NHAX"/>
    <property type="match status" value="1"/>
</dbReference>
<protein>
    <submittedName>
        <fullName evidence="3">Nucleotide-binding universal stress protein, UspA family</fullName>
    </submittedName>
</protein>
<dbReference type="Pfam" id="PF00582">
    <property type="entry name" value="Usp"/>
    <property type="match status" value="1"/>
</dbReference>
<dbReference type="Gene3D" id="3.40.50.620">
    <property type="entry name" value="HUPs"/>
    <property type="match status" value="1"/>
</dbReference>
<evidence type="ECO:0000259" key="2">
    <source>
        <dbReference type="Pfam" id="PF00582"/>
    </source>
</evidence>
<name>A0A1H9RIF9_9ACTN</name>
<reference evidence="3 4" key="1">
    <citation type="submission" date="2016-10" db="EMBL/GenBank/DDBJ databases">
        <authorList>
            <person name="de Groot N.N."/>
        </authorList>
    </citation>
    <scope>NUCLEOTIDE SEQUENCE [LARGE SCALE GENOMIC DNA]</scope>
    <source>
        <strain evidence="3 4">DSM 16859</strain>
    </source>
</reference>
<gene>
    <name evidence="3" type="ORF">SAMN05443377_107109</name>
</gene>
<dbReference type="EMBL" id="FOGZ01000007">
    <property type="protein sequence ID" value="SER72611.1"/>
    <property type="molecule type" value="Genomic_DNA"/>
</dbReference>
<proteinExistence type="inferred from homology"/>
<evidence type="ECO:0000313" key="4">
    <source>
        <dbReference type="Proteomes" id="UP000198815"/>
    </source>
</evidence>
<dbReference type="InterPro" id="IPR006016">
    <property type="entry name" value="UspA"/>
</dbReference>
<dbReference type="OrthoDB" id="5179911at2"/>
<feature type="domain" description="UspA" evidence="2">
    <location>
        <begin position="3"/>
        <end position="142"/>
    </location>
</feature>
<dbReference type="PRINTS" id="PR01438">
    <property type="entry name" value="UNVRSLSTRESS"/>
</dbReference>
<dbReference type="RefSeq" id="WP_091968658.1">
    <property type="nucleotide sequence ID" value="NZ_FOGZ01000007.1"/>
</dbReference>
<dbReference type="Proteomes" id="UP000198815">
    <property type="component" value="Unassembled WGS sequence"/>
</dbReference>
<dbReference type="SUPFAM" id="SSF52402">
    <property type="entry name" value="Adenine nucleotide alpha hydrolases-like"/>
    <property type="match status" value="1"/>
</dbReference>
<dbReference type="STRING" id="64702.SAMN05443377_107109"/>
<dbReference type="AlphaFoldDB" id="A0A1H9RIF9"/>
<sequence>MTYKRILVGVDGSEQATRAFHAACELAASQSASVHVVQVIDRDRLVRSPYGGGEEFYEHQVNRARENVAACLAEGRRLGIDVQGETISGSASLLLGRELPKEYEIDLIVLGSTGLSAVERLLLGSRSNYVLRNAPCDVLIVR</sequence>